<feature type="compositionally biased region" description="Low complexity" evidence="1">
    <location>
        <begin position="177"/>
        <end position="188"/>
    </location>
</feature>
<dbReference type="RefSeq" id="XP_013906669.1">
    <property type="nucleotide sequence ID" value="XM_014051215.1"/>
</dbReference>
<feature type="region of interest" description="Disordered" evidence="1">
    <location>
        <begin position="48"/>
        <end position="88"/>
    </location>
</feature>
<reference evidence="2 3" key="1">
    <citation type="journal article" date="2013" name="BMC Genomics">
        <title>Reconstruction of the lipid metabolism for the microalga Monoraphidium neglectum from its genome sequence reveals characteristics suitable for biofuel production.</title>
        <authorList>
            <person name="Bogen C."/>
            <person name="Al-Dilaimi A."/>
            <person name="Albersmeier A."/>
            <person name="Wichmann J."/>
            <person name="Grundmann M."/>
            <person name="Rupp O."/>
            <person name="Lauersen K.J."/>
            <person name="Blifernez-Klassen O."/>
            <person name="Kalinowski J."/>
            <person name="Goesmann A."/>
            <person name="Mussgnug J.H."/>
            <person name="Kruse O."/>
        </authorList>
    </citation>
    <scope>NUCLEOTIDE SEQUENCE [LARGE SCALE GENOMIC DNA]</scope>
    <source>
        <strain evidence="2 3">SAG 48.87</strain>
    </source>
</reference>
<feature type="compositionally biased region" description="Low complexity" evidence="1">
    <location>
        <begin position="57"/>
        <end position="81"/>
    </location>
</feature>
<organism evidence="2 3">
    <name type="scientific">Monoraphidium neglectum</name>
    <dbReference type="NCBI Taxonomy" id="145388"/>
    <lineage>
        <taxon>Eukaryota</taxon>
        <taxon>Viridiplantae</taxon>
        <taxon>Chlorophyta</taxon>
        <taxon>core chlorophytes</taxon>
        <taxon>Chlorophyceae</taxon>
        <taxon>CS clade</taxon>
        <taxon>Sphaeropleales</taxon>
        <taxon>Selenastraceae</taxon>
        <taxon>Monoraphidium</taxon>
    </lineage>
</organism>
<dbReference type="KEGG" id="mng:MNEG_0289"/>
<gene>
    <name evidence="2" type="ORF">MNEG_0289</name>
</gene>
<evidence type="ECO:0000256" key="1">
    <source>
        <dbReference type="SAM" id="MobiDB-lite"/>
    </source>
</evidence>
<proteinExistence type="predicted"/>
<feature type="compositionally biased region" description="Basic residues" evidence="1">
    <location>
        <begin position="208"/>
        <end position="217"/>
    </location>
</feature>
<accession>A0A0D2MZ37</accession>
<evidence type="ECO:0000313" key="2">
    <source>
        <dbReference type="EMBL" id="KIZ07650.1"/>
    </source>
</evidence>
<keyword evidence="3" id="KW-1185">Reference proteome</keyword>
<dbReference type="GeneID" id="25726407"/>
<name>A0A0D2MZ37_9CHLO</name>
<feature type="compositionally biased region" description="Low complexity" evidence="1">
    <location>
        <begin position="329"/>
        <end position="343"/>
    </location>
</feature>
<evidence type="ECO:0000313" key="3">
    <source>
        <dbReference type="Proteomes" id="UP000054498"/>
    </source>
</evidence>
<sequence length="343" mass="34388">MAGFVTAVGDTVRPLPASLAAQGGCPDLLVDYLLEVFEEGDAKAVDTSRLAPDVDAPGEGLPDEAAAAGAARSDGAASSGEDGARMASPEAAEALFADLAEVEETALPAAEEWGWLGRLMRPAAAGGGAGAEAAAAGGFGGGVVVCGDCRRIVLSARTAVHAQRCLARRQLAERQQQALQLRAQQQQRPSTPPMSNMSKPAGSGRGGAKGHHAKGGAKRPASTLGPYRAAPPPSALGVDGRPPLPRAAALRAQPGTGWLVPASPLMFGRGAAPPLDSELSPPQRGGGARGGGAPGGAGELGGGGPHPALLAAHTRRRRSETPVRRDCTSSNNSSSSNSSRRAV</sequence>
<protein>
    <submittedName>
        <fullName evidence="2">Uncharacterized protein</fullName>
    </submittedName>
</protein>
<feature type="compositionally biased region" description="Gly residues" evidence="1">
    <location>
        <begin position="284"/>
        <end position="305"/>
    </location>
</feature>
<dbReference type="AlphaFoldDB" id="A0A0D2MZ37"/>
<feature type="region of interest" description="Disordered" evidence="1">
    <location>
        <begin position="177"/>
        <end position="343"/>
    </location>
</feature>
<dbReference type="EMBL" id="KK100241">
    <property type="protein sequence ID" value="KIZ07650.1"/>
    <property type="molecule type" value="Genomic_DNA"/>
</dbReference>
<dbReference type="Proteomes" id="UP000054498">
    <property type="component" value="Unassembled WGS sequence"/>
</dbReference>